<name>T1GAL3_MEGSC</name>
<evidence type="ECO:0000256" key="7">
    <source>
        <dbReference type="ARBA" id="ARBA00073264"/>
    </source>
</evidence>
<organism evidence="11 12">
    <name type="scientific">Megaselia scalaris</name>
    <name type="common">Humpbacked fly</name>
    <name type="synonym">Phora scalaris</name>
    <dbReference type="NCBI Taxonomy" id="36166"/>
    <lineage>
        <taxon>Eukaryota</taxon>
        <taxon>Metazoa</taxon>
        <taxon>Ecdysozoa</taxon>
        <taxon>Arthropoda</taxon>
        <taxon>Hexapoda</taxon>
        <taxon>Insecta</taxon>
        <taxon>Pterygota</taxon>
        <taxon>Neoptera</taxon>
        <taxon>Endopterygota</taxon>
        <taxon>Diptera</taxon>
        <taxon>Brachycera</taxon>
        <taxon>Muscomorpha</taxon>
        <taxon>Platypezoidea</taxon>
        <taxon>Phoridae</taxon>
        <taxon>Megaseliini</taxon>
        <taxon>Megaselia</taxon>
    </lineage>
</organism>
<dbReference type="EMBL" id="CAQQ02018422">
    <property type="status" value="NOT_ANNOTATED_CDS"/>
    <property type="molecule type" value="Genomic_DNA"/>
</dbReference>
<keyword evidence="12" id="KW-1185">Reference proteome</keyword>
<evidence type="ECO:0000256" key="2">
    <source>
        <dbReference type="ARBA" id="ARBA00022670"/>
    </source>
</evidence>
<dbReference type="OMA" id="CGLVKFG"/>
<keyword evidence="3" id="KW-0833">Ubl conjugation pathway</keyword>
<dbReference type="InterPro" id="IPR038765">
    <property type="entry name" value="Papain-like_cys_pep_sf"/>
</dbReference>
<dbReference type="EMBL" id="CAQQ02018421">
    <property type="status" value="NOT_ANNOTATED_CDS"/>
    <property type="molecule type" value="Genomic_DNA"/>
</dbReference>
<comment type="function">
    <text evidence="6">Thiol protease which recognizes and hydrolyzes the peptide bond at the C-terminal Gly of UFM1, a ubiquitin-like modifier protein bound to a number of target proteins. Does not hydrolyze SUMO1 or ISG15 ubiquitin-like proteins.</text>
</comment>
<evidence type="ECO:0000259" key="10">
    <source>
        <dbReference type="Pfam" id="PF26560"/>
    </source>
</evidence>
<evidence type="ECO:0000256" key="4">
    <source>
        <dbReference type="ARBA" id="ARBA00022801"/>
    </source>
</evidence>
<feature type="domain" description="UFSP2 N-terminal MPN-like" evidence="10">
    <location>
        <begin position="2"/>
        <end position="88"/>
    </location>
</feature>
<dbReference type="InterPro" id="IPR049387">
    <property type="entry name" value="UFSP2-like_2nd"/>
</dbReference>
<dbReference type="InterPro" id="IPR058757">
    <property type="entry name" value="UFSP2_MPN_N"/>
</dbReference>
<evidence type="ECO:0000256" key="6">
    <source>
        <dbReference type="ARBA" id="ARBA00057559"/>
    </source>
</evidence>
<dbReference type="FunFam" id="3.90.70.130:FF:000001">
    <property type="entry name" value="Probable Ufm1-specific protease 2"/>
    <property type="match status" value="1"/>
</dbReference>
<dbReference type="AlphaFoldDB" id="T1GAL3"/>
<feature type="domain" description="UFSP1/2/DUB catalytic" evidence="8">
    <location>
        <begin position="321"/>
        <end position="502"/>
    </location>
</feature>
<dbReference type="PANTHER" id="PTHR48153:SF2">
    <property type="entry name" value="UFM1-SPECIFIC PROTEASE 2"/>
    <property type="match status" value="1"/>
</dbReference>
<dbReference type="GO" id="GO:0005783">
    <property type="term" value="C:endoplasmic reticulum"/>
    <property type="evidence" value="ECO:0007669"/>
    <property type="project" value="TreeGrafter"/>
</dbReference>
<dbReference type="Pfam" id="PF26560">
    <property type="entry name" value="UFSP2_MPN_insect"/>
    <property type="match status" value="1"/>
</dbReference>
<dbReference type="Pfam" id="PF20908">
    <property type="entry name" value="UfSP2_N"/>
    <property type="match status" value="1"/>
</dbReference>
<keyword evidence="2" id="KW-0645">Protease</keyword>
<feature type="domain" description="UFSP2 second" evidence="9">
    <location>
        <begin position="96"/>
        <end position="301"/>
    </location>
</feature>
<protein>
    <recommendedName>
        <fullName evidence="7">Probable Ufm1-specific protease 2</fullName>
    </recommendedName>
</protein>
<dbReference type="Pfam" id="PF07910">
    <property type="entry name" value="Peptidase_C78"/>
    <property type="match status" value="1"/>
</dbReference>
<evidence type="ECO:0000259" key="8">
    <source>
        <dbReference type="Pfam" id="PF07910"/>
    </source>
</evidence>
<dbReference type="HOGENOM" id="CLU_021066_1_0_1"/>
<evidence type="ECO:0000256" key="1">
    <source>
        <dbReference type="ARBA" id="ARBA00008552"/>
    </source>
</evidence>
<dbReference type="GO" id="GO:0071567">
    <property type="term" value="F:deUFMylase activity"/>
    <property type="evidence" value="ECO:0007669"/>
    <property type="project" value="TreeGrafter"/>
</dbReference>
<dbReference type="GO" id="GO:0006508">
    <property type="term" value="P:proteolysis"/>
    <property type="evidence" value="ECO:0007669"/>
    <property type="project" value="UniProtKB-KW"/>
</dbReference>
<reference evidence="12" key="1">
    <citation type="submission" date="2013-02" db="EMBL/GenBank/DDBJ databases">
        <authorList>
            <person name="Hughes D."/>
        </authorList>
    </citation>
    <scope>NUCLEOTIDE SEQUENCE</scope>
    <source>
        <strain>Durham</strain>
        <strain evidence="12">NC isolate 2 -- Noor lab</strain>
    </source>
</reference>
<dbReference type="EnsemblMetazoa" id="MESCA000272-RA">
    <property type="protein sequence ID" value="MESCA000272-PA"/>
    <property type="gene ID" value="MESCA000272"/>
</dbReference>
<dbReference type="SUPFAM" id="SSF54001">
    <property type="entry name" value="Cysteine proteinases"/>
    <property type="match status" value="1"/>
</dbReference>
<evidence type="ECO:0000259" key="9">
    <source>
        <dbReference type="Pfam" id="PF20908"/>
    </source>
</evidence>
<dbReference type="Proteomes" id="UP000015102">
    <property type="component" value="Unassembled WGS sequence"/>
</dbReference>
<evidence type="ECO:0000256" key="3">
    <source>
        <dbReference type="ARBA" id="ARBA00022786"/>
    </source>
</evidence>
<dbReference type="GO" id="GO:0005634">
    <property type="term" value="C:nucleus"/>
    <property type="evidence" value="ECO:0007669"/>
    <property type="project" value="TreeGrafter"/>
</dbReference>
<dbReference type="STRING" id="36166.T1GAL3"/>
<proteinExistence type="inferred from homology"/>
<evidence type="ECO:0000256" key="5">
    <source>
        <dbReference type="ARBA" id="ARBA00022807"/>
    </source>
</evidence>
<keyword evidence="5" id="KW-0788">Thiol protease</keyword>
<reference evidence="11" key="2">
    <citation type="submission" date="2015-06" db="UniProtKB">
        <authorList>
            <consortium name="EnsemblMetazoa"/>
        </authorList>
    </citation>
    <scope>IDENTIFICATION</scope>
</reference>
<keyword evidence="4" id="KW-0378">Hydrolase</keyword>
<evidence type="ECO:0000313" key="11">
    <source>
        <dbReference type="EnsemblMetazoa" id="MESCA000272-PA"/>
    </source>
</evidence>
<accession>T1GAL3</accession>
<dbReference type="Gene3D" id="3.90.70.130">
    <property type="match status" value="1"/>
</dbReference>
<sequence length="510" mass="58230">MNIETTIGKLNYNEIQQKFPAELDLIGLVKFGEVFDEQLEKDFEILKDCEITDNPILLHCNLESTVGLKASIFIHGKLESITLEVMEPCELYNNFCFSRVRCNFNIFSEETVDKIKRNFQTLQFIENLVSLMDQSKGGGEPKSKKNKPIVSTDYEILNLSVFKNSSKDSTEDKLFPSLASCINLKDTRTKIPLKVDAMSILYKKTKVNGLYDILIESICRALRLIEQSLVEQLMENNNISIPTTYHFAPPAFGHFLACVYLDGISDNDLAMQQKRKKLHHHFGLPITKPFFRRANQYIFKTDMKVESPLLNTHIGLSPVELKMGKYYYYHYMQQSFNDNGWGCAYRSLQTLCSWFNLQGYSEKSVPTHEEIQKYLVEIGDKPKTFINSKQWIGSTEVSMCLNGFLNVDSKILHVSSGGDLSSKGSELALHFETQGTPIMIGGGVLAHTILGIDFNSQTGDIKFLILDPHYTESEDLSIIQGKGWCGWKGPDFWDKKSYYNLCMPQRPIMY</sequence>
<comment type="similarity">
    <text evidence="1">Belongs to the peptidase C78 family.</text>
</comment>
<dbReference type="InterPro" id="IPR012462">
    <property type="entry name" value="UFSP1/2_DUB_cat"/>
</dbReference>
<evidence type="ECO:0000313" key="12">
    <source>
        <dbReference type="Proteomes" id="UP000015102"/>
    </source>
</evidence>
<dbReference type="PANTHER" id="PTHR48153">
    <property type="entry name" value="UFM1-SPECIFIC PROTEASE 2"/>
    <property type="match status" value="1"/>
</dbReference>